<keyword evidence="3" id="KW-0067">ATP-binding</keyword>
<dbReference type="PANTHER" id="PTHR43204">
    <property type="entry name" value="ABC TRANSPORTER I FAMILY MEMBER 6, CHLOROPLASTIC"/>
    <property type="match status" value="1"/>
</dbReference>
<dbReference type="SMART" id="SM00382">
    <property type="entry name" value="AAA"/>
    <property type="match status" value="1"/>
</dbReference>
<organism evidence="5 6">
    <name type="scientific">Algoriphagus aestuariicola</name>
    <dbReference type="NCBI Taxonomy" id="1852016"/>
    <lineage>
        <taxon>Bacteria</taxon>
        <taxon>Pseudomonadati</taxon>
        <taxon>Bacteroidota</taxon>
        <taxon>Cytophagia</taxon>
        <taxon>Cytophagales</taxon>
        <taxon>Cyclobacteriaceae</taxon>
        <taxon>Algoriphagus</taxon>
    </lineage>
</organism>
<dbReference type="EMBL" id="JAFKCW010000001">
    <property type="protein sequence ID" value="MBN7799869.1"/>
    <property type="molecule type" value="Genomic_DNA"/>
</dbReference>
<evidence type="ECO:0000313" key="5">
    <source>
        <dbReference type="EMBL" id="MBN7799869.1"/>
    </source>
</evidence>
<dbReference type="PANTHER" id="PTHR43204:SF1">
    <property type="entry name" value="ABC TRANSPORTER I FAMILY MEMBER 6, CHLOROPLASTIC"/>
    <property type="match status" value="1"/>
</dbReference>
<evidence type="ECO:0000313" key="6">
    <source>
        <dbReference type="Proteomes" id="UP000664698"/>
    </source>
</evidence>
<dbReference type="InterPro" id="IPR027417">
    <property type="entry name" value="P-loop_NTPase"/>
</dbReference>
<dbReference type="InterPro" id="IPR003593">
    <property type="entry name" value="AAA+_ATPase"/>
</dbReference>
<feature type="domain" description="ABC transporter" evidence="4">
    <location>
        <begin position="2"/>
        <end position="246"/>
    </location>
</feature>
<dbReference type="NCBIfam" id="NF007134">
    <property type="entry name" value="PRK09580.1"/>
    <property type="match status" value="1"/>
</dbReference>
<comment type="caution">
    <text evidence="5">The sequence shown here is derived from an EMBL/GenBank/DDBJ whole genome shotgun (WGS) entry which is preliminary data.</text>
</comment>
<keyword evidence="2" id="KW-0547">Nucleotide-binding</keyword>
<protein>
    <submittedName>
        <fullName evidence="5">Fe-S cluster assembly ATPase SufC</fullName>
    </submittedName>
</protein>
<evidence type="ECO:0000259" key="4">
    <source>
        <dbReference type="PROSITE" id="PS50893"/>
    </source>
</evidence>
<evidence type="ECO:0000256" key="3">
    <source>
        <dbReference type="ARBA" id="ARBA00022840"/>
    </source>
</evidence>
<dbReference type="SUPFAM" id="SSF52540">
    <property type="entry name" value="P-loop containing nucleoside triphosphate hydrolases"/>
    <property type="match status" value="1"/>
</dbReference>
<accession>A0ABS3BKP1</accession>
<dbReference type="RefSeq" id="WP_206567842.1">
    <property type="nucleotide sequence ID" value="NZ_JAFKCW010000001.1"/>
</dbReference>
<dbReference type="Pfam" id="PF00005">
    <property type="entry name" value="ABC_tran"/>
    <property type="match status" value="1"/>
</dbReference>
<evidence type="ECO:0000256" key="1">
    <source>
        <dbReference type="ARBA" id="ARBA00006216"/>
    </source>
</evidence>
<name>A0ABS3BKP1_9BACT</name>
<dbReference type="CDD" id="cd03217">
    <property type="entry name" value="ABC_FeS_Assembly"/>
    <property type="match status" value="1"/>
</dbReference>
<reference evidence="5 6" key="1">
    <citation type="submission" date="2021-03" db="EMBL/GenBank/DDBJ databases">
        <title>novel species isolated from a fishpond in China.</title>
        <authorList>
            <person name="Lu H."/>
            <person name="Cai Z."/>
        </authorList>
    </citation>
    <scope>NUCLEOTIDE SEQUENCE [LARGE SCALE GENOMIC DNA]</scope>
    <source>
        <strain evidence="5 6">JCM 31546</strain>
    </source>
</reference>
<dbReference type="PROSITE" id="PS50893">
    <property type="entry name" value="ABC_TRANSPORTER_2"/>
    <property type="match status" value="1"/>
</dbReference>
<evidence type="ECO:0000256" key="2">
    <source>
        <dbReference type="ARBA" id="ARBA00022741"/>
    </source>
</evidence>
<dbReference type="Gene3D" id="3.40.50.300">
    <property type="entry name" value="P-loop containing nucleotide triphosphate hydrolases"/>
    <property type="match status" value="1"/>
</dbReference>
<keyword evidence="6" id="KW-1185">Reference proteome</keyword>
<gene>
    <name evidence="5" type="primary">sufC</name>
    <name evidence="5" type="ORF">J0A67_03305</name>
</gene>
<dbReference type="InterPro" id="IPR010230">
    <property type="entry name" value="FeS-cluster_ATPase_SufC"/>
</dbReference>
<dbReference type="NCBIfam" id="TIGR01978">
    <property type="entry name" value="sufC"/>
    <property type="match status" value="1"/>
</dbReference>
<comment type="similarity">
    <text evidence="1">Belongs to the ABC transporter superfamily. Ycf16 family.</text>
</comment>
<proteinExistence type="inferred from homology"/>
<dbReference type="Proteomes" id="UP000664698">
    <property type="component" value="Unassembled WGS sequence"/>
</dbReference>
<dbReference type="InterPro" id="IPR003439">
    <property type="entry name" value="ABC_transporter-like_ATP-bd"/>
</dbReference>
<sequence>MLSIKNLHASIEGNEILRGINLEVKAGEVHAIMGPNGSGKSTLASVLAGREEYEVTEGEVTFKGKDLLDLAPEDRAREGVFLAFQYPVEIPGVSSTNFLRTAVNQVREYRGLESLDAVKFLTLMKEKMKLVEIDQKLLSRSLNEGFSGGEKKRNEIFQMAMLEPTLSILDETDSGLDIDALRIVSNGVNQLKSGKNATIVVTHYQRLLDYIVPDFVHVLYKGRIVKSGTKELALELEEKGYDWIKDEIDSAATV</sequence>